<evidence type="ECO:0000256" key="1">
    <source>
        <dbReference type="SAM" id="MobiDB-lite"/>
    </source>
</evidence>
<protein>
    <submittedName>
        <fullName evidence="2">Uncharacterized protein</fullName>
    </submittedName>
</protein>
<reference evidence="2" key="1">
    <citation type="submission" date="2019-03" db="EMBL/GenBank/DDBJ databases">
        <title>Improved annotation for the trematode Fasciola hepatica.</title>
        <authorList>
            <person name="Choi Y.-J."/>
            <person name="Martin J."/>
            <person name="Mitreva M."/>
        </authorList>
    </citation>
    <scope>NUCLEOTIDE SEQUENCE [LARGE SCALE GENOMIC DNA]</scope>
</reference>
<evidence type="ECO:0000313" key="3">
    <source>
        <dbReference type="Proteomes" id="UP000230066"/>
    </source>
</evidence>
<feature type="region of interest" description="Disordered" evidence="1">
    <location>
        <begin position="1"/>
        <end position="24"/>
    </location>
</feature>
<comment type="caution">
    <text evidence="2">The sequence shown here is derived from an EMBL/GenBank/DDBJ whole genome shotgun (WGS) entry which is preliminary data.</text>
</comment>
<name>A0A4E0QYL3_FASHE</name>
<feature type="compositionally biased region" description="Basic and acidic residues" evidence="1">
    <location>
        <begin position="1"/>
        <end position="11"/>
    </location>
</feature>
<gene>
    <name evidence="2" type="ORF">D915_009796</name>
</gene>
<proteinExistence type="predicted"/>
<dbReference type="Proteomes" id="UP000230066">
    <property type="component" value="Unassembled WGS sequence"/>
</dbReference>
<accession>A0A4E0QYL3</accession>
<dbReference type="EMBL" id="JXXN02006464">
    <property type="protein sequence ID" value="THD19424.1"/>
    <property type="molecule type" value="Genomic_DNA"/>
</dbReference>
<sequence>MQSRHDSDIDRQLPQVPSPDSKLNQELKLAKLKIKRLELELETAKQISDAKIKLAEKISDLQAEERSLLSVQTSQPTTPQPFEKLERVKNYVKSLPFSNAQLVDPISFKEPGIHVLTQE</sequence>
<dbReference type="AlphaFoldDB" id="A0A4E0QYL3"/>
<organism evidence="2 3">
    <name type="scientific">Fasciola hepatica</name>
    <name type="common">Liver fluke</name>
    <dbReference type="NCBI Taxonomy" id="6192"/>
    <lineage>
        <taxon>Eukaryota</taxon>
        <taxon>Metazoa</taxon>
        <taxon>Spiralia</taxon>
        <taxon>Lophotrochozoa</taxon>
        <taxon>Platyhelminthes</taxon>
        <taxon>Trematoda</taxon>
        <taxon>Digenea</taxon>
        <taxon>Plagiorchiida</taxon>
        <taxon>Echinostomata</taxon>
        <taxon>Echinostomatoidea</taxon>
        <taxon>Fasciolidae</taxon>
        <taxon>Fasciola</taxon>
    </lineage>
</organism>
<keyword evidence="3" id="KW-1185">Reference proteome</keyword>
<evidence type="ECO:0000313" key="2">
    <source>
        <dbReference type="EMBL" id="THD19424.1"/>
    </source>
</evidence>